<gene>
    <name evidence="1" type="ORF">ACFPQ5_22265</name>
</gene>
<organism evidence="1 2">
    <name type="scientific">Massilia suwonensis</name>
    <dbReference type="NCBI Taxonomy" id="648895"/>
    <lineage>
        <taxon>Bacteria</taxon>
        <taxon>Pseudomonadati</taxon>
        <taxon>Pseudomonadota</taxon>
        <taxon>Betaproteobacteria</taxon>
        <taxon>Burkholderiales</taxon>
        <taxon>Oxalobacteraceae</taxon>
        <taxon>Telluria group</taxon>
        <taxon>Massilia</taxon>
    </lineage>
</organism>
<name>A0ABW0MVR4_9BURK</name>
<dbReference type="Proteomes" id="UP001596101">
    <property type="component" value="Unassembled WGS sequence"/>
</dbReference>
<accession>A0ABW0MVR4</accession>
<keyword evidence="2" id="KW-1185">Reference proteome</keyword>
<dbReference type="EMBL" id="JBHSMR010000014">
    <property type="protein sequence ID" value="MFC5480938.1"/>
    <property type="molecule type" value="Genomic_DNA"/>
</dbReference>
<protein>
    <submittedName>
        <fullName evidence="1">Uncharacterized protein</fullName>
    </submittedName>
</protein>
<evidence type="ECO:0000313" key="1">
    <source>
        <dbReference type="EMBL" id="MFC5480938.1"/>
    </source>
</evidence>
<proteinExistence type="predicted"/>
<dbReference type="RefSeq" id="WP_379760921.1">
    <property type="nucleotide sequence ID" value="NZ_JBHSMR010000014.1"/>
</dbReference>
<comment type="caution">
    <text evidence="1">The sequence shown here is derived from an EMBL/GenBank/DDBJ whole genome shotgun (WGS) entry which is preliminary data.</text>
</comment>
<sequence length="46" mass="4951">MNKLLNAIAATLVARAHARAEAVMRKQAAVQARQQEVYSANAGGWN</sequence>
<reference evidence="2" key="1">
    <citation type="journal article" date="2019" name="Int. J. Syst. Evol. Microbiol.">
        <title>The Global Catalogue of Microorganisms (GCM) 10K type strain sequencing project: providing services to taxonomists for standard genome sequencing and annotation.</title>
        <authorList>
            <consortium name="The Broad Institute Genomics Platform"/>
            <consortium name="The Broad Institute Genome Sequencing Center for Infectious Disease"/>
            <person name="Wu L."/>
            <person name="Ma J."/>
        </authorList>
    </citation>
    <scope>NUCLEOTIDE SEQUENCE [LARGE SCALE GENOMIC DNA]</scope>
    <source>
        <strain evidence="2">CCUG 43111</strain>
    </source>
</reference>
<evidence type="ECO:0000313" key="2">
    <source>
        <dbReference type="Proteomes" id="UP001596101"/>
    </source>
</evidence>